<comment type="caution">
    <text evidence="1">The sequence shown here is derived from an EMBL/GenBank/DDBJ whole genome shotgun (WGS) entry which is preliminary data.</text>
</comment>
<reference evidence="1" key="1">
    <citation type="submission" date="2020-10" db="EMBL/GenBank/DDBJ databases">
        <authorList>
            <person name="Gilroy R."/>
        </authorList>
    </citation>
    <scope>NUCLEOTIDE SEQUENCE</scope>
    <source>
        <strain evidence="1">10037</strain>
    </source>
</reference>
<protein>
    <submittedName>
        <fullName evidence="1">Uncharacterized protein</fullName>
    </submittedName>
</protein>
<gene>
    <name evidence="1" type="ORF">IAB93_07285</name>
</gene>
<proteinExistence type="predicted"/>
<accession>A0A9D9I4F4</accession>
<sequence length="57" mass="6261">MIYKVLKFAVQIYAEAESNANEFALTCTGPTREGGLGLMTMEEPYMHASRMACIAEA</sequence>
<evidence type="ECO:0000313" key="2">
    <source>
        <dbReference type="Proteomes" id="UP000823597"/>
    </source>
</evidence>
<name>A0A9D9I4F4_9BACT</name>
<dbReference type="EMBL" id="JADIME010000076">
    <property type="protein sequence ID" value="MBO8465780.1"/>
    <property type="molecule type" value="Genomic_DNA"/>
</dbReference>
<reference evidence="1" key="2">
    <citation type="journal article" date="2021" name="PeerJ">
        <title>Extensive microbial diversity within the chicken gut microbiome revealed by metagenomics and culture.</title>
        <authorList>
            <person name="Gilroy R."/>
            <person name="Ravi A."/>
            <person name="Getino M."/>
            <person name="Pursley I."/>
            <person name="Horton D.L."/>
            <person name="Alikhan N.F."/>
            <person name="Baker D."/>
            <person name="Gharbi K."/>
            <person name="Hall N."/>
            <person name="Watson M."/>
            <person name="Adriaenssens E.M."/>
            <person name="Foster-Nyarko E."/>
            <person name="Jarju S."/>
            <person name="Secka A."/>
            <person name="Antonio M."/>
            <person name="Oren A."/>
            <person name="Chaudhuri R.R."/>
            <person name="La Ragione R."/>
            <person name="Hildebrand F."/>
            <person name="Pallen M.J."/>
        </authorList>
    </citation>
    <scope>NUCLEOTIDE SEQUENCE</scope>
    <source>
        <strain evidence="1">10037</strain>
    </source>
</reference>
<dbReference type="AlphaFoldDB" id="A0A9D9I4F4"/>
<evidence type="ECO:0000313" key="1">
    <source>
        <dbReference type="EMBL" id="MBO8465780.1"/>
    </source>
</evidence>
<dbReference type="Proteomes" id="UP000823597">
    <property type="component" value="Unassembled WGS sequence"/>
</dbReference>
<organism evidence="1 2">
    <name type="scientific">Candidatus Merdivivens pullistercoris</name>
    <dbReference type="NCBI Taxonomy" id="2840873"/>
    <lineage>
        <taxon>Bacteria</taxon>
        <taxon>Pseudomonadati</taxon>
        <taxon>Bacteroidota</taxon>
        <taxon>Bacteroidia</taxon>
        <taxon>Bacteroidales</taxon>
        <taxon>Muribaculaceae</taxon>
        <taxon>Muribaculaceae incertae sedis</taxon>
        <taxon>Candidatus Merdivivens</taxon>
    </lineage>
</organism>